<dbReference type="GO" id="GO:0004764">
    <property type="term" value="F:shikimate 3-dehydrogenase (NADP+) activity"/>
    <property type="evidence" value="ECO:0007669"/>
    <property type="project" value="UniProtKB-EC"/>
</dbReference>
<dbReference type="InterPro" id="IPR011342">
    <property type="entry name" value="Shikimate_DH"/>
</dbReference>
<dbReference type="InterPro" id="IPR041121">
    <property type="entry name" value="SDH_C"/>
</dbReference>
<dbReference type="EC" id="1.1.1.25" evidence="1"/>
<evidence type="ECO:0000256" key="2">
    <source>
        <dbReference type="ARBA" id="ARBA00022605"/>
    </source>
</evidence>
<sequence length="267" mass="26962">MTDAAPTRLGVLGWPVGHSRSPAMHNAALREMGLPGWHYQLLPAAPDELAAITAGLPGAGFRGANVTIPHKVAALELCDSVSAGAGQIGAVNTLTFEPDGSVRGDNTDAPGFLASLPQSPAAGSTAMVLGAGGVAAAVVWALRSVGVDVSIWNRTGARAVEMARLFDATAVDEPISAGMLVNCTSAGLSGDPFETLPLKRAALGEYSTVADLVYHDGDGPLLLAAAEAGAATVDGIEVLVQQGALALQQWTGAEPPVEVMRQAALGA</sequence>
<evidence type="ECO:0000256" key="1">
    <source>
        <dbReference type="ARBA" id="ARBA00012962"/>
    </source>
</evidence>
<feature type="domain" description="SDH C-terminal" evidence="7">
    <location>
        <begin position="235"/>
        <end position="265"/>
    </location>
</feature>
<dbReference type="HAMAP" id="MF_00222">
    <property type="entry name" value="Shikimate_DH_AroE"/>
    <property type="match status" value="1"/>
</dbReference>
<dbReference type="PANTHER" id="PTHR21089:SF1">
    <property type="entry name" value="BIFUNCTIONAL 3-DEHYDROQUINATE DEHYDRATASE_SHIKIMATE DEHYDROGENASE, CHLOROPLASTIC"/>
    <property type="match status" value="1"/>
</dbReference>
<dbReference type="Pfam" id="PF18317">
    <property type="entry name" value="SDH_C"/>
    <property type="match status" value="1"/>
</dbReference>
<evidence type="ECO:0000259" key="7">
    <source>
        <dbReference type="Pfam" id="PF18317"/>
    </source>
</evidence>
<keyword evidence="4" id="KW-0560">Oxidoreductase</keyword>
<dbReference type="Gene3D" id="3.40.50.720">
    <property type="entry name" value="NAD(P)-binding Rossmann-like Domain"/>
    <property type="match status" value="1"/>
</dbReference>
<dbReference type="SUPFAM" id="SSF53223">
    <property type="entry name" value="Aminoacid dehydrogenase-like, N-terminal domain"/>
    <property type="match status" value="1"/>
</dbReference>
<dbReference type="Pfam" id="PF08501">
    <property type="entry name" value="Shikimate_dh_N"/>
    <property type="match status" value="1"/>
</dbReference>
<organism evidence="8">
    <name type="scientific">freshwater metagenome</name>
    <dbReference type="NCBI Taxonomy" id="449393"/>
    <lineage>
        <taxon>unclassified sequences</taxon>
        <taxon>metagenomes</taxon>
        <taxon>ecological metagenomes</taxon>
    </lineage>
</organism>
<keyword evidence="2" id="KW-0028">Amino-acid biosynthesis</keyword>
<dbReference type="InterPro" id="IPR046346">
    <property type="entry name" value="Aminoacid_DH-like_N_sf"/>
</dbReference>
<dbReference type="SUPFAM" id="SSF51735">
    <property type="entry name" value="NAD(P)-binding Rossmann-fold domains"/>
    <property type="match status" value="1"/>
</dbReference>
<evidence type="ECO:0000256" key="3">
    <source>
        <dbReference type="ARBA" id="ARBA00022857"/>
    </source>
</evidence>
<dbReference type="GO" id="GO:0008652">
    <property type="term" value="P:amino acid biosynthetic process"/>
    <property type="evidence" value="ECO:0007669"/>
    <property type="project" value="UniProtKB-KW"/>
</dbReference>
<protein>
    <recommendedName>
        <fullName evidence="1">shikimate dehydrogenase (NADP(+))</fullName>
        <ecNumber evidence="1">1.1.1.25</ecNumber>
    </recommendedName>
</protein>
<keyword evidence="5" id="KW-0057">Aromatic amino acid biosynthesis</keyword>
<proteinExistence type="inferred from homology"/>
<dbReference type="GO" id="GO:0050661">
    <property type="term" value="F:NADP binding"/>
    <property type="evidence" value="ECO:0007669"/>
    <property type="project" value="InterPro"/>
</dbReference>
<dbReference type="PANTHER" id="PTHR21089">
    <property type="entry name" value="SHIKIMATE DEHYDROGENASE"/>
    <property type="match status" value="1"/>
</dbReference>
<evidence type="ECO:0000259" key="6">
    <source>
        <dbReference type="Pfam" id="PF08501"/>
    </source>
</evidence>
<dbReference type="EMBL" id="CAESAN010000022">
    <property type="protein sequence ID" value="CAB4338786.1"/>
    <property type="molecule type" value="Genomic_DNA"/>
</dbReference>
<dbReference type="Gene3D" id="3.40.50.10860">
    <property type="entry name" value="Leucine Dehydrogenase, chain A, domain 1"/>
    <property type="match status" value="1"/>
</dbReference>
<dbReference type="InterPro" id="IPR036291">
    <property type="entry name" value="NAD(P)-bd_dom_sf"/>
</dbReference>
<dbReference type="GO" id="GO:0009073">
    <property type="term" value="P:aromatic amino acid family biosynthetic process"/>
    <property type="evidence" value="ECO:0007669"/>
    <property type="project" value="UniProtKB-KW"/>
</dbReference>
<evidence type="ECO:0000256" key="5">
    <source>
        <dbReference type="ARBA" id="ARBA00023141"/>
    </source>
</evidence>
<dbReference type="InterPro" id="IPR022893">
    <property type="entry name" value="Shikimate_DH_fam"/>
</dbReference>
<evidence type="ECO:0000256" key="4">
    <source>
        <dbReference type="ARBA" id="ARBA00023002"/>
    </source>
</evidence>
<dbReference type="AlphaFoldDB" id="A0A6J5ZBH8"/>
<evidence type="ECO:0000313" key="8">
    <source>
        <dbReference type="EMBL" id="CAB4338786.1"/>
    </source>
</evidence>
<feature type="domain" description="Shikimate dehydrogenase substrate binding N-terminal" evidence="6">
    <location>
        <begin position="11"/>
        <end position="94"/>
    </location>
</feature>
<reference evidence="8" key="1">
    <citation type="submission" date="2020-05" db="EMBL/GenBank/DDBJ databases">
        <authorList>
            <person name="Chiriac C."/>
            <person name="Salcher M."/>
            <person name="Ghai R."/>
            <person name="Kavagutti S V."/>
        </authorList>
    </citation>
    <scope>NUCLEOTIDE SEQUENCE</scope>
</reference>
<accession>A0A6J5ZBH8</accession>
<dbReference type="GO" id="GO:0009423">
    <property type="term" value="P:chorismate biosynthetic process"/>
    <property type="evidence" value="ECO:0007669"/>
    <property type="project" value="TreeGrafter"/>
</dbReference>
<dbReference type="GO" id="GO:0019632">
    <property type="term" value="P:shikimate metabolic process"/>
    <property type="evidence" value="ECO:0007669"/>
    <property type="project" value="InterPro"/>
</dbReference>
<dbReference type="NCBIfam" id="TIGR00507">
    <property type="entry name" value="aroE"/>
    <property type="match status" value="1"/>
</dbReference>
<dbReference type="InterPro" id="IPR013708">
    <property type="entry name" value="Shikimate_DH-bd_N"/>
</dbReference>
<dbReference type="GO" id="GO:0005829">
    <property type="term" value="C:cytosol"/>
    <property type="evidence" value="ECO:0007669"/>
    <property type="project" value="TreeGrafter"/>
</dbReference>
<name>A0A6J5ZBH8_9ZZZZ</name>
<gene>
    <name evidence="8" type="ORF">UFOPK3547_00391</name>
</gene>
<keyword evidence="3" id="KW-0521">NADP</keyword>